<evidence type="ECO:0000313" key="5">
    <source>
        <dbReference type="EMBL" id="MCT7942477.1"/>
    </source>
</evidence>
<keyword evidence="6" id="KW-1185">Reference proteome</keyword>
<organism evidence="5 6">
    <name type="scientific">Shewanella holmiensis</name>
    <dbReference type="NCBI Taxonomy" id="2952222"/>
    <lineage>
        <taxon>Bacteria</taxon>
        <taxon>Pseudomonadati</taxon>
        <taxon>Pseudomonadota</taxon>
        <taxon>Gammaproteobacteria</taxon>
        <taxon>Alteromonadales</taxon>
        <taxon>Shewanellaceae</taxon>
        <taxon>Shewanella</taxon>
    </lineage>
</organism>
<dbReference type="GO" id="GO:0016491">
    <property type="term" value="F:oxidoreductase activity"/>
    <property type="evidence" value="ECO:0007669"/>
    <property type="project" value="UniProtKB-KW"/>
</dbReference>
<dbReference type="SUPFAM" id="SSF51430">
    <property type="entry name" value="NAD(P)-linked oxidoreductase"/>
    <property type="match status" value="1"/>
</dbReference>
<dbReference type="Proteomes" id="UP001155546">
    <property type="component" value="Unassembled WGS sequence"/>
</dbReference>
<comment type="caution">
    <text evidence="5">The sequence shown here is derived from an EMBL/GenBank/DDBJ whole genome shotgun (WGS) entry which is preliminary data.</text>
</comment>
<reference evidence="5" key="1">
    <citation type="journal article" date="2023" name="Int. J. Syst. Evol. Microbiol.">
        <title>&lt;i&gt;Shewanella septentrionalis&lt;/i&gt; sp. nov. and &lt;i&gt;Shewanella holmiensis&lt;/i&gt; sp. nov., isolated from Baltic Sea water and sediments.</title>
        <authorList>
            <person name="Martin-Rodriguez A.J."/>
            <person name="Thorell K."/>
            <person name="Joffre E."/>
            <person name="Jensie-Markopoulos S."/>
            <person name="Moore E.R.B."/>
            <person name="Sjoling A."/>
        </authorList>
    </citation>
    <scope>NUCLEOTIDE SEQUENCE</scope>
    <source>
        <strain evidence="5">SP1S2-7</strain>
    </source>
</reference>
<keyword evidence="2" id="KW-0560">Oxidoreductase</keyword>
<evidence type="ECO:0000256" key="1">
    <source>
        <dbReference type="ARBA" id="ARBA00022857"/>
    </source>
</evidence>
<dbReference type="InterPro" id="IPR023210">
    <property type="entry name" value="NADP_OxRdtase_dom"/>
</dbReference>
<dbReference type="AlphaFoldDB" id="A0A9X2WP47"/>
<proteinExistence type="inferred from homology"/>
<dbReference type="GO" id="GO:0005829">
    <property type="term" value="C:cytosol"/>
    <property type="evidence" value="ECO:0007669"/>
    <property type="project" value="TreeGrafter"/>
</dbReference>
<dbReference type="InterPro" id="IPR036812">
    <property type="entry name" value="NAD(P)_OxRdtase_dom_sf"/>
</dbReference>
<gene>
    <name evidence="5" type="ORF">NE535_11800</name>
</gene>
<accession>A0A9X2WP47</accession>
<sequence>MIASHFEFSGFVAGFWRMNAWNMNVQQRLTLIEQYLELDVTSMDHADIYGVYECESLFGEALAIAPHLRDKMQIISKCGIKPMFGGFDNRYVNHYDTSKQHIITSVERSLTSLNTDYLDALLIHRPDPLMQADEVAEAFLQLKNQGKVKHFGVSNFLPQQFNLLQSKLSFPLITNQVEVSVQCLTHIHDGVLDQCQQLGIRPMAWSCLGGGELFSAQTEQAVRLRNCLTLIAEQVGAKDISQVIYAWIKMLPSQPVPIIGSGNIERIRTAVASDNLTLDKQQWFSIWQASTGHSVP</sequence>
<evidence type="ECO:0000256" key="2">
    <source>
        <dbReference type="ARBA" id="ARBA00023002"/>
    </source>
</evidence>
<keyword evidence="1" id="KW-0521">NADP</keyword>
<dbReference type="PANTHER" id="PTHR43364:SF1">
    <property type="entry name" value="OXIDOREDUCTASE YDHF"/>
    <property type="match status" value="1"/>
</dbReference>
<dbReference type="CDD" id="cd19092">
    <property type="entry name" value="AKR_BsYcsN_EcYdhF-like"/>
    <property type="match status" value="1"/>
</dbReference>
<name>A0A9X2WP47_9GAMM</name>
<protein>
    <submittedName>
        <fullName evidence="5">Aldo/keto reductase</fullName>
    </submittedName>
</protein>
<dbReference type="InterPro" id="IPR050523">
    <property type="entry name" value="AKR_Detox_Biosynth"/>
</dbReference>
<evidence type="ECO:0000313" key="6">
    <source>
        <dbReference type="Proteomes" id="UP001155546"/>
    </source>
</evidence>
<dbReference type="EMBL" id="JAMTCD010000014">
    <property type="protein sequence ID" value="MCT7942477.1"/>
    <property type="molecule type" value="Genomic_DNA"/>
</dbReference>
<evidence type="ECO:0000256" key="3">
    <source>
        <dbReference type="ARBA" id="ARBA00038157"/>
    </source>
</evidence>
<comment type="similarity">
    <text evidence="3">Belongs to the aldo/keto reductase family. Aldo/keto reductase 2 subfamily.</text>
</comment>
<dbReference type="Gene3D" id="3.20.20.100">
    <property type="entry name" value="NADP-dependent oxidoreductase domain"/>
    <property type="match status" value="1"/>
</dbReference>
<dbReference type="RefSeq" id="WP_261298847.1">
    <property type="nucleotide sequence ID" value="NZ_JAMTCD010000014.1"/>
</dbReference>
<dbReference type="FunFam" id="3.20.20.100:FF:000008">
    <property type="entry name" value="Aldo/keto reductase family oxidoreductase"/>
    <property type="match status" value="1"/>
</dbReference>
<dbReference type="Pfam" id="PF00248">
    <property type="entry name" value="Aldo_ket_red"/>
    <property type="match status" value="1"/>
</dbReference>
<feature type="domain" description="NADP-dependent oxidoreductase" evidence="4">
    <location>
        <begin position="14"/>
        <end position="286"/>
    </location>
</feature>
<evidence type="ECO:0000259" key="4">
    <source>
        <dbReference type="Pfam" id="PF00248"/>
    </source>
</evidence>
<dbReference type="PANTHER" id="PTHR43364">
    <property type="entry name" value="NADH-SPECIFIC METHYLGLYOXAL REDUCTASE-RELATED"/>
    <property type="match status" value="1"/>
</dbReference>